<dbReference type="SUPFAM" id="SSF82866">
    <property type="entry name" value="Multidrug efflux transporter AcrB transmembrane domain"/>
    <property type="match status" value="1"/>
</dbReference>
<feature type="transmembrane region" description="Helical" evidence="1">
    <location>
        <begin position="100"/>
        <end position="123"/>
    </location>
</feature>
<feature type="transmembrane region" description="Helical" evidence="1">
    <location>
        <begin position="151"/>
        <end position="169"/>
    </location>
</feature>
<feature type="transmembrane region" description="Helical" evidence="1">
    <location>
        <begin position="47"/>
        <end position="65"/>
    </location>
</feature>
<protein>
    <submittedName>
        <fullName evidence="2">Efflux RND transporter permease subunit</fullName>
    </submittedName>
</protein>
<dbReference type="Pfam" id="PF00873">
    <property type="entry name" value="ACR_tran"/>
    <property type="match status" value="1"/>
</dbReference>
<evidence type="ECO:0000313" key="2">
    <source>
        <dbReference type="EMBL" id="NEL79539.1"/>
    </source>
</evidence>
<feature type="transmembrane region" description="Helical" evidence="1">
    <location>
        <begin position="72"/>
        <end position="94"/>
    </location>
</feature>
<reference evidence="2 3" key="1">
    <citation type="submission" date="2019-11" db="EMBL/GenBank/DDBJ databases">
        <title>Genome-resolved metagenomics to study the prevalence of co-infection and intraspecific heterogeneity among plant pathogen metapopulations.</title>
        <authorList>
            <person name="Newberry E."/>
            <person name="Bhandari R."/>
            <person name="Kemble J."/>
            <person name="Sikora E."/>
            <person name="Potnis N."/>
        </authorList>
    </citation>
    <scope>NUCLEOTIDE SEQUENCE [LARGE SCALE GENOMIC DNA]</scope>
    <source>
        <strain evidence="2">Xp_Tom_Tuscaloosa_18b</strain>
    </source>
</reference>
<dbReference type="Proteomes" id="UP000471082">
    <property type="component" value="Unassembled WGS sequence"/>
</dbReference>
<name>A0A7X5N249_XANPE</name>
<keyword evidence="1" id="KW-0472">Membrane</keyword>
<dbReference type="AlphaFoldDB" id="A0A7X5N249"/>
<dbReference type="GO" id="GO:0005886">
    <property type="term" value="C:plasma membrane"/>
    <property type="evidence" value="ECO:0007669"/>
    <property type="project" value="TreeGrafter"/>
</dbReference>
<gene>
    <name evidence="2" type="ORF">G3W61_25305</name>
</gene>
<organism evidence="2 3">
    <name type="scientific">Xanthomonas perforans</name>
    <dbReference type="NCBI Taxonomy" id="442694"/>
    <lineage>
        <taxon>Bacteria</taxon>
        <taxon>Pseudomonadati</taxon>
        <taxon>Pseudomonadota</taxon>
        <taxon>Gammaproteobacteria</taxon>
        <taxon>Lysobacterales</taxon>
        <taxon>Lysobacteraceae</taxon>
        <taxon>Xanthomonas</taxon>
    </lineage>
</organism>
<evidence type="ECO:0000313" key="3">
    <source>
        <dbReference type="Proteomes" id="UP000471082"/>
    </source>
</evidence>
<evidence type="ECO:0000256" key="1">
    <source>
        <dbReference type="SAM" id="Phobius"/>
    </source>
</evidence>
<dbReference type="PANTHER" id="PTHR32063:SF0">
    <property type="entry name" value="SWARMING MOTILITY PROTEIN SWRC"/>
    <property type="match status" value="1"/>
</dbReference>
<dbReference type="EMBL" id="JAAGYU010000726">
    <property type="protein sequence ID" value="NEL79539.1"/>
    <property type="molecule type" value="Genomic_DNA"/>
</dbReference>
<dbReference type="GO" id="GO:0042910">
    <property type="term" value="F:xenobiotic transmembrane transporter activity"/>
    <property type="evidence" value="ECO:0007669"/>
    <property type="project" value="TreeGrafter"/>
</dbReference>
<dbReference type="InterPro" id="IPR001036">
    <property type="entry name" value="Acrflvin-R"/>
</dbReference>
<proteinExistence type="predicted"/>
<dbReference type="PRINTS" id="PR00702">
    <property type="entry name" value="ACRIFLAVINRP"/>
</dbReference>
<dbReference type="Gene3D" id="3.30.70.1440">
    <property type="entry name" value="Multidrug efflux transporter AcrB pore domain"/>
    <property type="match status" value="1"/>
</dbReference>
<keyword evidence="1" id="KW-0812">Transmembrane</keyword>
<sequence>AIVSASLHDMDLGGAVREVESMVRNDPLAAGVGMHIGGQGEELAQSVKSLLFAFGLAIFLVYLVMASQFESLLHPFVILFTIPLAMVGAVLALLMTGKPVSVVVFIGLILLVGLVTKNAIILIDKVNQLREEGVPKREALIEGARSRLRPIVMTTLCTLFGFLPLAVAMGEGAEVRAPMAITVIGGLLVSTLLTLLVIPVVYDLLDRRADAYYLERGRRTAGQR</sequence>
<comment type="caution">
    <text evidence="2">The sequence shown here is derived from an EMBL/GenBank/DDBJ whole genome shotgun (WGS) entry which is preliminary data.</text>
</comment>
<keyword evidence="1" id="KW-1133">Transmembrane helix</keyword>
<dbReference type="PANTHER" id="PTHR32063">
    <property type="match status" value="1"/>
</dbReference>
<accession>A0A7X5N249</accession>
<dbReference type="Gene3D" id="1.20.1640.10">
    <property type="entry name" value="Multidrug efflux transporter AcrB transmembrane domain"/>
    <property type="match status" value="1"/>
</dbReference>
<feature type="non-terminal residue" evidence="2">
    <location>
        <position position="224"/>
    </location>
</feature>
<feature type="transmembrane region" description="Helical" evidence="1">
    <location>
        <begin position="181"/>
        <end position="205"/>
    </location>
</feature>
<feature type="non-terminal residue" evidence="2">
    <location>
        <position position="1"/>
    </location>
</feature>